<reference evidence="2" key="1">
    <citation type="journal article" date="2019" name="Int. J. Syst. Evol. Microbiol.">
        <title>The Global Catalogue of Microorganisms (GCM) 10K type strain sequencing project: providing services to taxonomists for standard genome sequencing and annotation.</title>
        <authorList>
            <consortium name="The Broad Institute Genomics Platform"/>
            <consortium name="The Broad Institute Genome Sequencing Center for Infectious Disease"/>
            <person name="Wu L."/>
            <person name="Ma J."/>
        </authorList>
    </citation>
    <scope>NUCLEOTIDE SEQUENCE [LARGE SCALE GENOMIC DNA]</scope>
    <source>
        <strain evidence="2">DFY28</strain>
    </source>
</reference>
<proteinExistence type="predicted"/>
<gene>
    <name evidence="1" type="ORF">ACFPWU_08300</name>
</gene>
<keyword evidence="2" id="KW-1185">Reference proteome</keyword>
<dbReference type="RefSeq" id="WP_128220042.1">
    <property type="nucleotide sequence ID" value="NZ_CP034929.1"/>
</dbReference>
<organism evidence="1 2">
    <name type="scientific">Nocardioides yefusunii</name>
    <dbReference type="NCBI Taxonomy" id="2500546"/>
    <lineage>
        <taxon>Bacteria</taxon>
        <taxon>Bacillati</taxon>
        <taxon>Actinomycetota</taxon>
        <taxon>Actinomycetes</taxon>
        <taxon>Propionibacteriales</taxon>
        <taxon>Nocardioidaceae</taxon>
        <taxon>Nocardioides</taxon>
    </lineage>
</organism>
<dbReference type="EMBL" id="JBHSQI010000004">
    <property type="protein sequence ID" value="MFC6153661.1"/>
    <property type="molecule type" value="Genomic_DNA"/>
</dbReference>
<sequence>MTTATLSTTATPRSTAPVLIPLCACRGARLDDVATRTIRGVEHTEGACVRVQAAAVEYSYQCRSLPLWVRVCAYAEYNHGRALARRELRDAVAPDSSAAEVSNAIRKGVYSGLLRPGSSGMRLWSNVAREVTNRG</sequence>
<evidence type="ECO:0000313" key="2">
    <source>
        <dbReference type="Proteomes" id="UP001596098"/>
    </source>
</evidence>
<name>A0ABW1QZ46_9ACTN</name>
<protein>
    <submittedName>
        <fullName evidence="1">Uncharacterized protein</fullName>
    </submittedName>
</protein>
<dbReference type="Proteomes" id="UP001596098">
    <property type="component" value="Unassembled WGS sequence"/>
</dbReference>
<accession>A0ABW1QZ46</accession>
<evidence type="ECO:0000313" key="1">
    <source>
        <dbReference type="EMBL" id="MFC6153661.1"/>
    </source>
</evidence>
<comment type="caution">
    <text evidence="1">The sequence shown here is derived from an EMBL/GenBank/DDBJ whole genome shotgun (WGS) entry which is preliminary data.</text>
</comment>